<feature type="region of interest" description="Disordered" evidence="1">
    <location>
        <begin position="157"/>
        <end position="201"/>
    </location>
</feature>
<accession>A0AAV1KVV8</accession>
<organism evidence="2 3">
    <name type="scientific">Parnassius mnemosyne</name>
    <name type="common">clouded apollo</name>
    <dbReference type="NCBI Taxonomy" id="213953"/>
    <lineage>
        <taxon>Eukaryota</taxon>
        <taxon>Metazoa</taxon>
        <taxon>Ecdysozoa</taxon>
        <taxon>Arthropoda</taxon>
        <taxon>Hexapoda</taxon>
        <taxon>Insecta</taxon>
        <taxon>Pterygota</taxon>
        <taxon>Neoptera</taxon>
        <taxon>Endopterygota</taxon>
        <taxon>Lepidoptera</taxon>
        <taxon>Glossata</taxon>
        <taxon>Ditrysia</taxon>
        <taxon>Papilionoidea</taxon>
        <taxon>Papilionidae</taxon>
        <taxon>Parnassiinae</taxon>
        <taxon>Parnassini</taxon>
        <taxon>Parnassius</taxon>
        <taxon>Driopa</taxon>
    </lineage>
</organism>
<reference evidence="2 3" key="1">
    <citation type="submission" date="2023-11" db="EMBL/GenBank/DDBJ databases">
        <authorList>
            <person name="Hedman E."/>
            <person name="Englund M."/>
            <person name="Stromberg M."/>
            <person name="Nyberg Akerstrom W."/>
            <person name="Nylinder S."/>
            <person name="Jareborg N."/>
            <person name="Kallberg Y."/>
            <person name="Kronander E."/>
        </authorList>
    </citation>
    <scope>NUCLEOTIDE SEQUENCE [LARGE SCALE GENOMIC DNA]</scope>
</reference>
<proteinExistence type="predicted"/>
<dbReference type="AlphaFoldDB" id="A0AAV1KVV8"/>
<feature type="compositionally biased region" description="Basic and acidic residues" evidence="1">
    <location>
        <begin position="187"/>
        <end position="201"/>
    </location>
</feature>
<dbReference type="Proteomes" id="UP001314205">
    <property type="component" value="Unassembled WGS sequence"/>
</dbReference>
<feature type="compositionally biased region" description="Basic and acidic residues" evidence="1">
    <location>
        <begin position="157"/>
        <end position="176"/>
    </location>
</feature>
<protein>
    <submittedName>
        <fullName evidence="2">Uncharacterized protein</fullName>
    </submittedName>
</protein>
<comment type="caution">
    <text evidence="2">The sequence shown here is derived from an EMBL/GenBank/DDBJ whole genome shotgun (WGS) entry which is preliminary data.</text>
</comment>
<name>A0AAV1KVV8_9NEOP</name>
<dbReference type="EMBL" id="CAVLGL010000080">
    <property type="protein sequence ID" value="CAK1586272.1"/>
    <property type="molecule type" value="Genomic_DNA"/>
</dbReference>
<keyword evidence="3" id="KW-1185">Reference proteome</keyword>
<evidence type="ECO:0000313" key="2">
    <source>
        <dbReference type="EMBL" id="CAK1586272.1"/>
    </source>
</evidence>
<gene>
    <name evidence="2" type="ORF">PARMNEM_LOCUS7250</name>
</gene>
<sequence>MEYVLVIEYESRGEVTCQIKGLPLTHLIRLEGYFNNLNIMCKRIQDEIFEVDVEGVKLLNVLGSSTYSASTTTEDIEWSEHIDTDIEWIEFTDFEEDESEIQGDVKKRVDMIEEKIFKEIARMDRESKELSDDQSLKDIRKKIEMINMFNKKEDILNETETKEKQKDMKNKTDTREKRKQGIQNKTKTKEKNQEEYSLKEEDNLDEEQMNIHQERAEKKEIRWNEGDKILSRYYSRKWKYYVSIIKNINRYENIYSVTYHKQIRSKDHIKFVIPKRSDEDKYLPENATVKSIELLPISEYPDEYVLMNDEDNIYFD</sequence>
<evidence type="ECO:0000313" key="3">
    <source>
        <dbReference type="Proteomes" id="UP001314205"/>
    </source>
</evidence>
<evidence type="ECO:0000256" key="1">
    <source>
        <dbReference type="SAM" id="MobiDB-lite"/>
    </source>
</evidence>